<dbReference type="EMBL" id="VNKQ01000018">
    <property type="protein sequence ID" value="KAG0645566.1"/>
    <property type="molecule type" value="Genomic_DNA"/>
</dbReference>
<dbReference type="InterPro" id="IPR047801">
    <property type="entry name" value="Peptidase_C45"/>
</dbReference>
<comment type="caution">
    <text evidence="3">The sequence shown here is derived from an EMBL/GenBank/DDBJ whole genome shotgun (WGS) entry which is preliminary data.</text>
</comment>
<protein>
    <submittedName>
        <fullName evidence="3">Acyl-coenzyme A:6-aminopenicillanic-acid-acyltransferase 29 kDa subunit</fullName>
    </submittedName>
</protein>
<proteinExistence type="predicted"/>
<dbReference type="Proteomes" id="UP000785200">
    <property type="component" value="Unassembled WGS sequence"/>
</dbReference>
<organism evidence="3 4">
    <name type="scientific">Hyphodiscus hymeniophilus</name>
    <dbReference type="NCBI Taxonomy" id="353542"/>
    <lineage>
        <taxon>Eukaryota</taxon>
        <taxon>Fungi</taxon>
        <taxon>Dikarya</taxon>
        <taxon>Ascomycota</taxon>
        <taxon>Pezizomycotina</taxon>
        <taxon>Leotiomycetes</taxon>
        <taxon>Helotiales</taxon>
        <taxon>Hyphodiscaceae</taxon>
        <taxon>Hyphodiscus</taxon>
    </lineage>
</organism>
<evidence type="ECO:0000313" key="3">
    <source>
        <dbReference type="EMBL" id="KAG0645566.1"/>
    </source>
</evidence>
<keyword evidence="4" id="KW-1185">Reference proteome</keyword>
<evidence type="ECO:0000259" key="2">
    <source>
        <dbReference type="Pfam" id="PF03417"/>
    </source>
</evidence>
<feature type="region of interest" description="Disordered" evidence="1">
    <location>
        <begin position="118"/>
        <end position="143"/>
    </location>
</feature>
<evidence type="ECO:0000256" key="1">
    <source>
        <dbReference type="SAM" id="MobiDB-lite"/>
    </source>
</evidence>
<dbReference type="PANTHER" id="PTHR34180:SF1">
    <property type="entry name" value="BETA-ALANYL-DOPAMINE_CARCININE HYDROLASE"/>
    <property type="match status" value="1"/>
</dbReference>
<feature type="domain" description="Peptidase C45 hydrolase" evidence="2">
    <location>
        <begin position="11"/>
        <end position="82"/>
    </location>
</feature>
<dbReference type="AlphaFoldDB" id="A0A9P6SKQ3"/>
<dbReference type="Gene3D" id="3.60.60.10">
    <property type="entry name" value="Penicillin V Acylase, Chain A"/>
    <property type="match status" value="1"/>
</dbReference>
<feature type="compositionally biased region" description="Basic and acidic residues" evidence="1">
    <location>
        <begin position="125"/>
        <end position="143"/>
    </location>
</feature>
<dbReference type="PANTHER" id="PTHR34180">
    <property type="entry name" value="PEPTIDASE C45"/>
    <property type="match status" value="1"/>
</dbReference>
<name>A0A9P6SKQ3_9HELO</name>
<accession>A0A9P6SKQ3</accession>
<evidence type="ECO:0000313" key="4">
    <source>
        <dbReference type="Proteomes" id="UP000785200"/>
    </source>
</evidence>
<gene>
    <name evidence="3" type="ORF">D0Z07_8676</name>
</gene>
<reference evidence="3" key="1">
    <citation type="submission" date="2019-07" db="EMBL/GenBank/DDBJ databases">
        <title>Hyphodiscus hymeniophilus genome sequencing and assembly.</title>
        <authorList>
            <person name="Kramer G."/>
            <person name="Nodwell J."/>
        </authorList>
    </citation>
    <scope>NUCLEOTIDE SEQUENCE</scope>
    <source>
        <strain evidence="3">ATCC 34498</strain>
    </source>
</reference>
<dbReference type="Pfam" id="PF03417">
    <property type="entry name" value="AAT"/>
    <property type="match status" value="1"/>
</dbReference>
<sequence length="165" mass="18149">MLGGAGLVAKFEFNSAGVAFCLNAILAEGLDTKKLPIHLAIRKALECSSFDEVVTMLNSRGVASAINLVVGDSEGTSARLSVHHLEMLLFHKIWNSLPYKSSIRPRYAKWTQCAPTASFKGPRGRLRDEEEPHSKTKKGKEFSEQGKVKWDGSIAVLAKYKKAFI</sequence>
<dbReference type="OrthoDB" id="189997at2759"/>
<dbReference type="InterPro" id="IPR005079">
    <property type="entry name" value="Peptidase_C45_hydrolase"/>
</dbReference>